<dbReference type="PIRSF" id="PIRSF000428">
    <property type="entry name" value="P_Ac_trans"/>
    <property type="match status" value="1"/>
</dbReference>
<evidence type="ECO:0000256" key="3">
    <source>
        <dbReference type="ARBA" id="ARBA00023315"/>
    </source>
</evidence>
<sequence length="307" mass="32012">MAFAHFDELLQRVEPLGAIPVAVVDAGEEFVLRGACEAKSRHIIDPILIGDSEHIRGLLRALGADSGQCPSFQIVHSDSAEQAAEKGVDLVLQGAAVALMKGHIHSDAFLHPILAKLRGNGRLSHVFVCELQSYHKLLLITDAAINITPDLMTKAAIIANAAAIARVLEVETPKVAALSAVEVVNPAIPSTVDAACLAKMADRGQIAGVLVDGPLAFDNAISAQSARIKGIHSPVSGDVDILLVPDLVSGNILAKDLEYLGGATLGGIVYGARVPIILTSRADPARARLVSAALAALVHHTQEPARG</sequence>
<dbReference type="InterPro" id="IPR050500">
    <property type="entry name" value="Phos_Acetyltrans/Butyryltrans"/>
</dbReference>
<evidence type="ECO:0000313" key="5">
    <source>
        <dbReference type="EMBL" id="OFC29749.1"/>
    </source>
</evidence>
<evidence type="ECO:0000313" key="6">
    <source>
        <dbReference type="EMBL" id="OFC44151.1"/>
    </source>
</evidence>
<evidence type="ECO:0000256" key="1">
    <source>
        <dbReference type="ARBA" id="ARBA00005656"/>
    </source>
</evidence>
<evidence type="ECO:0000259" key="4">
    <source>
        <dbReference type="Pfam" id="PF01515"/>
    </source>
</evidence>
<dbReference type="Pfam" id="PF01515">
    <property type="entry name" value="PTA_PTB"/>
    <property type="match status" value="1"/>
</dbReference>
<proteinExistence type="inferred from homology"/>
<accession>A0A1E7YSK6</accession>
<evidence type="ECO:0000256" key="2">
    <source>
        <dbReference type="ARBA" id="ARBA00022679"/>
    </source>
</evidence>
<dbReference type="NCBIfam" id="NF006045">
    <property type="entry name" value="PRK08190.1"/>
    <property type="match status" value="1"/>
</dbReference>
<dbReference type="AlphaFoldDB" id="A0A1E7YSK6"/>
<dbReference type="OMA" id="HCVRVAN"/>
<name>A0A1E7YSK6_9PROT</name>
<dbReference type="InterPro" id="IPR012147">
    <property type="entry name" value="P_Ac_Bu_trans"/>
</dbReference>
<comment type="caution">
    <text evidence="6">The sequence shown here is derived from an EMBL/GenBank/DDBJ whole genome shotgun (WGS) entry which is preliminary data.</text>
</comment>
<dbReference type="PANTHER" id="PTHR43356">
    <property type="entry name" value="PHOSPHATE ACETYLTRANSFERASE"/>
    <property type="match status" value="1"/>
</dbReference>
<organism evidence="6 8">
    <name type="scientific">Acidithiobacillus caldus</name>
    <dbReference type="NCBI Taxonomy" id="33059"/>
    <lineage>
        <taxon>Bacteria</taxon>
        <taxon>Pseudomonadati</taxon>
        <taxon>Pseudomonadota</taxon>
        <taxon>Acidithiobacillia</taxon>
        <taxon>Acidithiobacillales</taxon>
        <taxon>Acidithiobacillaceae</taxon>
        <taxon>Acidithiobacillus</taxon>
    </lineage>
</organism>
<dbReference type="SUPFAM" id="SSF53659">
    <property type="entry name" value="Isocitrate/Isopropylmalate dehydrogenase-like"/>
    <property type="match status" value="1"/>
</dbReference>
<dbReference type="EMBL" id="LZYH01000957">
    <property type="protein sequence ID" value="OFC44151.1"/>
    <property type="molecule type" value="Genomic_DNA"/>
</dbReference>
<reference evidence="7 8" key="1">
    <citation type="submission" date="2016-06" db="EMBL/GenBank/DDBJ databases">
        <title>Gene turnover analysis identifies the evolutionary adaptation of the extremophile Acidithiobacillus caldus.</title>
        <authorList>
            <person name="Zhang X."/>
        </authorList>
    </citation>
    <scope>NUCLEOTIDE SEQUENCE [LARGE SCALE GENOMIC DNA]</scope>
    <source>
        <strain evidence="5 7">DX</strain>
        <strain evidence="6 8">S1</strain>
    </source>
</reference>
<dbReference type="Gene3D" id="3.40.718.10">
    <property type="entry name" value="Isopropylmalate Dehydrogenase"/>
    <property type="match status" value="1"/>
</dbReference>
<protein>
    <submittedName>
        <fullName evidence="6">Phosphate acetyltransferase</fullName>
    </submittedName>
</protein>
<feature type="domain" description="Phosphate acetyl/butaryl transferase" evidence="4">
    <location>
        <begin position="82"/>
        <end position="296"/>
    </location>
</feature>
<keyword evidence="3" id="KW-0012">Acyltransferase</keyword>
<evidence type="ECO:0000313" key="8">
    <source>
        <dbReference type="Proteomes" id="UP000175707"/>
    </source>
</evidence>
<comment type="similarity">
    <text evidence="1">Belongs to the phosphate acetyltransferase and butyryltransferase family.</text>
</comment>
<gene>
    <name evidence="5" type="ORF">BAE27_13435</name>
    <name evidence="6" type="ORF">BAE30_14315</name>
</gene>
<dbReference type="RefSeq" id="WP_014002912.1">
    <property type="nucleotide sequence ID" value="NZ_CP026328.2"/>
</dbReference>
<dbReference type="Proteomes" id="UP000175707">
    <property type="component" value="Unassembled WGS sequence"/>
</dbReference>
<dbReference type="PATRIC" id="fig|33059.14.peg.1586"/>
<dbReference type="EMBL" id="LZYE01000360">
    <property type="protein sequence ID" value="OFC29749.1"/>
    <property type="molecule type" value="Genomic_DNA"/>
</dbReference>
<dbReference type="Proteomes" id="UP000175616">
    <property type="component" value="Unassembled WGS sequence"/>
</dbReference>
<dbReference type="InterPro" id="IPR002505">
    <property type="entry name" value="PTA_PTB"/>
</dbReference>
<dbReference type="PANTHER" id="PTHR43356:SF2">
    <property type="entry name" value="PHOSPHATE ACETYLTRANSFERASE"/>
    <property type="match status" value="1"/>
</dbReference>
<dbReference type="GeneID" id="92931509"/>
<keyword evidence="2 6" id="KW-0808">Transferase</keyword>
<dbReference type="GO" id="GO:0016746">
    <property type="term" value="F:acyltransferase activity"/>
    <property type="evidence" value="ECO:0007669"/>
    <property type="project" value="UniProtKB-KW"/>
</dbReference>
<evidence type="ECO:0000313" key="7">
    <source>
        <dbReference type="Proteomes" id="UP000175616"/>
    </source>
</evidence>